<evidence type="ECO:0000256" key="6">
    <source>
        <dbReference type="SAM" id="Phobius"/>
    </source>
</evidence>
<dbReference type="GO" id="GO:0005886">
    <property type="term" value="C:plasma membrane"/>
    <property type="evidence" value="ECO:0007669"/>
    <property type="project" value="UniProtKB-SubCell"/>
</dbReference>
<evidence type="ECO:0000313" key="9">
    <source>
        <dbReference type="Proteomes" id="UP000036908"/>
    </source>
</evidence>
<feature type="domain" description="SSD" evidence="7">
    <location>
        <begin position="262"/>
        <end position="370"/>
    </location>
</feature>
<dbReference type="PATRIC" id="fig|1566026.4.peg.2526"/>
<protein>
    <submittedName>
        <fullName evidence="8">Membrane protein</fullName>
    </submittedName>
</protein>
<feature type="transmembrane region" description="Helical" evidence="6">
    <location>
        <begin position="642"/>
        <end position="659"/>
    </location>
</feature>
<sequence>MWSKLPHIVLKYRLALMILLLLFTVFMGYMARDVKMAFNFNTAVPETDENYKYFQDFKKNFGEDGNILVLGVKDSSLYELDNFLKYEALNKKLRSVEGITNVISLATLQNITKNQDNRSFELTPLIKQSPTSQAELDSIMAAALNLKFYSGQLMNVKNGATLILITMDREVLNSKLRNDVVGEIKGIGKAFSADTGIELHYSGMPFVRTIMQEMTAKELKLFIVLSIAITALILFLFFRSWTAVVFPLIVIGVVVTWVMGTLGILQYSINVLTGLIPSIIIVIGIPNSIYLLNKYHQDFAKHGNKMKALSLMIRKIGLVTFITNFTTAIGFLVLVTTDITLLKEFGLVAGINILATFVVSMVLIPGIFSYLPAPKPAQLKHLEFKVLGRMLTLLDLLVHRHRYRVFAITFVVVGVSLYGVSKLYSVAYMVDDIPEESKLKQDLYFFEENFNGVMPLEIIVDFGKPRSSLNARNLRKVERLEIGLDSIDFVSQPISIVSFAKAIRQAYYNGDSNRYSLPSPSDRNAILNYLSNQKDEDGLLNSFVDTTGQVLRVSLKTWDLGSVKMDSLITQVVEPRINEVFGEDEDVHTSVTGSTLLFVKGNKFLIENLQMSLLLAFAIIAVIMAILFANFRMIIISMVPNLIPLILTAGIMGFFGIPLKPSTALIFSIAFGISVDDSIHFLAKYRQELFANKFFVPIAISNSIKETGSSMLYTSIVLFFGFVIFVFSDFGGTVALGLLTSLTLLFAMVTNLTVLPALLMVFDSGKRDVNAHPLIEHYEFYIEDEDEEIDTQNLLIKSNDPFVGSTDKDNKDS</sequence>
<feature type="transmembrane region" description="Helical" evidence="6">
    <location>
        <begin position="347"/>
        <end position="371"/>
    </location>
</feature>
<evidence type="ECO:0000256" key="3">
    <source>
        <dbReference type="ARBA" id="ARBA00022692"/>
    </source>
</evidence>
<dbReference type="InterPro" id="IPR004869">
    <property type="entry name" value="MMPL_dom"/>
</dbReference>
<feature type="transmembrane region" description="Helical" evidence="6">
    <location>
        <begin position="613"/>
        <end position="636"/>
    </location>
</feature>
<dbReference type="OrthoDB" id="9805018at2"/>
<feature type="transmembrane region" description="Helical" evidence="6">
    <location>
        <begin position="244"/>
        <end position="265"/>
    </location>
</feature>
<keyword evidence="2" id="KW-1003">Cell membrane</keyword>
<accession>A0A0L8APL2</accession>
<gene>
    <name evidence="8" type="ORF">OB69_03775</name>
</gene>
<dbReference type="InterPro" id="IPR000731">
    <property type="entry name" value="SSD"/>
</dbReference>
<organism evidence="8 9">
    <name type="scientific">Roseivirga seohaensis subsp. aquiponti</name>
    <dbReference type="NCBI Taxonomy" id="1566026"/>
    <lineage>
        <taxon>Bacteria</taxon>
        <taxon>Pseudomonadati</taxon>
        <taxon>Bacteroidota</taxon>
        <taxon>Cytophagia</taxon>
        <taxon>Cytophagales</taxon>
        <taxon>Roseivirgaceae</taxon>
        <taxon>Roseivirga</taxon>
    </lineage>
</organism>
<dbReference type="PANTHER" id="PTHR33406:SF12">
    <property type="entry name" value="BLR2997 PROTEIN"/>
    <property type="match status" value="1"/>
</dbReference>
<comment type="subcellular location">
    <subcellularLocation>
        <location evidence="1">Cell membrane</location>
        <topology evidence="1">Multi-pass membrane protein</topology>
    </subcellularLocation>
</comment>
<feature type="transmembrane region" description="Helical" evidence="6">
    <location>
        <begin position="272"/>
        <end position="292"/>
    </location>
</feature>
<dbReference type="EMBL" id="JSVA01000004">
    <property type="protein sequence ID" value="KOF04112.1"/>
    <property type="molecule type" value="Genomic_DNA"/>
</dbReference>
<dbReference type="PROSITE" id="PS50156">
    <property type="entry name" value="SSD"/>
    <property type="match status" value="2"/>
</dbReference>
<keyword evidence="9" id="KW-1185">Reference proteome</keyword>
<dbReference type="Gene3D" id="1.20.1640.10">
    <property type="entry name" value="Multidrug efflux transporter AcrB transmembrane domain"/>
    <property type="match status" value="2"/>
</dbReference>
<keyword evidence="3 6" id="KW-0812">Transmembrane</keyword>
<feature type="transmembrane region" description="Helical" evidence="6">
    <location>
        <begin position="12"/>
        <end position="31"/>
    </location>
</feature>
<dbReference type="RefSeq" id="WP_053222348.1">
    <property type="nucleotide sequence ID" value="NZ_JSVA01000004.1"/>
</dbReference>
<dbReference type="PANTHER" id="PTHR33406">
    <property type="entry name" value="MEMBRANE PROTEIN MJ1562-RELATED"/>
    <property type="match status" value="1"/>
</dbReference>
<dbReference type="Proteomes" id="UP000036908">
    <property type="component" value="Unassembled WGS sequence"/>
</dbReference>
<evidence type="ECO:0000259" key="7">
    <source>
        <dbReference type="PROSITE" id="PS50156"/>
    </source>
</evidence>
<evidence type="ECO:0000313" key="8">
    <source>
        <dbReference type="EMBL" id="KOF04112.1"/>
    </source>
</evidence>
<keyword evidence="4 6" id="KW-1133">Transmembrane helix</keyword>
<dbReference type="InterPro" id="IPR050545">
    <property type="entry name" value="Mycobact_MmpL"/>
</dbReference>
<feature type="domain" description="SSD" evidence="7">
    <location>
        <begin position="635"/>
        <end position="761"/>
    </location>
</feature>
<feature type="transmembrane region" description="Helical" evidence="6">
    <location>
        <begin position="710"/>
        <end position="728"/>
    </location>
</feature>
<keyword evidence="5 6" id="KW-0472">Membrane</keyword>
<feature type="transmembrane region" description="Helical" evidence="6">
    <location>
        <begin position="734"/>
        <end position="762"/>
    </location>
</feature>
<evidence type="ECO:0000256" key="2">
    <source>
        <dbReference type="ARBA" id="ARBA00022475"/>
    </source>
</evidence>
<feature type="transmembrane region" description="Helical" evidence="6">
    <location>
        <begin position="219"/>
        <end position="238"/>
    </location>
</feature>
<evidence type="ECO:0000256" key="5">
    <source>
        <dbReference type="ARBA" id="ARBA00023136"/>
    </source>
</evidence>
<dbReference type="SUPFAM" id="SSF82866">
    <property type="entry name" value="Multidrug efflux transporter AcrB transmembrane domain"/>
    <property type="match status" value="2"/>
</dbReference>
<evidence type="ECO:0000256" key="4">
    <source>
        <dbReference type="ARBA" id="ARBA00022989"/>
    </source>
</evidence>
<reference evidence="9" key="1">
    <citation type="submission" date="2014-11" db="EMBL/GenBank/DDBJ databases">
        <title>Genome sequencing of Roseivirga sp. D-25.</title>
        <authorList>
            <person name="Selvaratnam C."/>
            <person name="Thevarajoo S."/>
            <person name="Goh K.M."/>
            <person name="Eee R."/>
            <person name="Chan K.-G."/>
            <person name="Chong C.S."/>
        </authorList>
    </citation>
    <scope>NUCLEOTIDE SEQUENCE [LARGE SCALE GENOMIC DNA]</scope>
    <source>
        <strain evidence="9">D-25</strain>
    </source>
</reference>
<proteinExistence type="predicted"/>
<name>A0A0L8APL2_9BACT</name>
<comment type="caution">
    <text evidence="8">The sequence shown here is derived from an EMBL/GenBank/DDBJ whole genome shotgun (WGS) entry which is preliminary data.</text>
</comment>
<dbReference type="AlphaFoldDB" id="A0A0L8APL2"/>
<dbReference type="Pfam" id="PF03176">
    <property type="entry name" value="MMPL"/>
    <property type="match status" value="2"/>
</dbReference>
<feature type="transmembrane region" description="Helical" evidence="6">
    <location>
        <begin position="312"/>
        <end position="335"/>
    </location>
</feature>
<evidence type="ECO:0000256" key="1">
    <source>
        <dbReference type="ARBA" id="ARBA00004651"/>
    </source>
</evidence>
<feature type="transmembrane region" description="Helical" evidence="6">
    <location>
        <begin position="403"/>
        <end position="420"/>
    </location>
</feature>